<dbReference type="GO" id="GO:0009653">
    <property type="term" value="P:anatomical structure morphogenesis"/>
    <property type="evidence" value="ECO:0007669"/>
    <property type="project" value="TreeGrafter"/>
</dbReference>
<comment type="caution">
    <text evidence="5">The sequence shown here is derived from an EMBL/GenBank/DDBJ whole genome shotgun (WGS) entry which is preliminary data.</text>
</comment>
<comment type="subcellular location">
    <subcellularLocation>
        <location evidence="1 3">Nucleus</location>
    </subcellularLocation>
</comment>
<name>A0A315VLP2_GAMAF</name>
<dbReference type="GO" id="GO:0000978">
    <property type="term" value="F:RNA polymerase II cis-regulatory region sequence-specific DNA binding"/>
    <property type="evidence" value="ECO:0007669"/>
    <property type="project" value="TreeGrafter"/>
</dbReference>
<dbReference type="PROSITE" id="PS50039">
    <property type="entry name" value="FORK_HEAD_3"/>
    <property type="match status" value="1"/>
</dbReference>
<gene>
    <name evidence="5" type="ORF">CCH79_00011877</name>
</gene>
<dbReference type="SMART" id="SM00339">
    <property type="entry name" value="FH"/>
    <property type="match status" value="1"/>
</dbReference>
<dbReference type="GO" id="GO:0030154">
    <property type="term" value="P:cell differentiation"/>
    <property type="evidence" value="ECO:0007669"/>
    <property type="project" value="TreeGrafter"/>
</dbReference>
<dbReference type="GO" id="GO:0005634">
    <property type="term" value="C:nucleus"/>
    <property type="evidence" value="ECO:0007669"/>
    <property type="project" value="UniProtKB-SubCell"/>
</dbReference>
<evidence type="ECO:0000256" key="1">
    <source>
        <dbReference type="ARBA" id="ARBA00004123"/>
    </source>
</evidence>
<evidence type="ECO:0000313" key="5">
    <source>
        <dbReference type="EMBL" id="PWA24454.1"/>
    </source>
</evidence>
<keyword evidence="3" id="KW-0539">Nucleus</keyword>
<dbReference type="AlphaFoldDB" id="A0A315VLP2"/>
<dbReference type="PROSITE" id="PS00657">
    <property type="entry name" value="FORK_HEAD_1"/>
    <property type="match status" value="1"/>
</dbReference>
<reference evidence="5 6" key="1">
    <citation type="journal article" date="2018" name="G3 (Bethesda)">
        <title>A High-Quality Reference Genome for the Invasive Mosquitofish Gambusia affinis Using a Chicago Library.</title>
        <authorList>
            <person name="Hoffberg S.L."/>
            <person name="Troendle N.J."/>
            <person name="Glenn T.C."/>
            <person name="Mahmud O."/>
            <person name="Louha S."/>
            <person name="Chalopin D."/>
            <person name="Bennetzen J.L."/>
            <person name="Mauricio R."/>
        </authorList>
    </citation>
    <scope>NUCLEOTIDE SEQUENCE [LARGE SCALE GENOMIC DNA]</scope>
    <source>
        <strain evidence="5">NE01/NJP1002.9</strain>
        <tissue evidence="5">Muscle</tissue>
    </source>
</reference>
<dbReference type="EMBL" id="NHOQ01001433">
    <property type="protein sequence ID" value="PWA24454.1"/>
    <property type="molecule type" value="Genomic_DNA"/>
</dbReference>
<organism evidence="5 6">
    <name type="scientific">Gambusia affinis</name>
    <name type="common">Western mosquitofish</name>
    <name type="synonym">Heterandria affinis</name>
    <dbReference type="NCBI Taxonomy" id="33528"/>
    <lineage>
        <taxon>Eukaryota</taxon>
        <taxon>Metazoa</taxon>
        <taxon>Chordata</taxon>
        <taxon>Craniata</taxon>
        <taxon>Vertebrata</taxon>
        <taxon>Euteleostomi</taxon>
        <taxon>Actinopterygii</taxon>
        <taxon>Neopterygii</taxon>
        <taxon>Teleostei</taxon>
        <taxon>Neoteleostei</taxon>
        <taxon>Acanthomorphata</taxon>
        <taxon>Ovalentaria</taxon>
        <taxon>Atherinomorphae</taxon>
        <taxon>Cyprinodontiformes</taxon>
        <taxon>Poeciliidae</taxon>
        <taxon>Poeciliinae</taxon>
        <taxon>Gambusia</taxon>
    </lineage>
</organism>
<feature type="DNA-binding region" description="Fork-head" evidence="3">
    <location>
        <begin position="49"/>
        <end position="110"/>
    </location>
</feature>
<evidence type="ECO:0000256" key="2">
    <source>
        <dbReference type="ARBA" id="ARBA00023125"/>
    </source>
</evidence>
<evidence type="ECO:0000256" key="3">
    <source>
        <dbReference type="PROSITE-ProRule" id="PRU00089"/>
    </source>
</evidence>
<keyword evidence="6" id="KW-1185">Reference proteome</keyword>
<dbReference type="InterPro" id="IPR050211">
    <property type="entry name" value="FOX_domain-containing"/>
</dbReference>
<dbReference type="SUPFAM" id="SSF46785">
    <property type="entry name" value="Winged helix' DNA-binding domain"/>
    <property type="match status" value="1"/>
</dbReference>
<dbReference type="GO" id="GO:0000981">
    <property type="term" value="F:DNA-binding transcription factor activity, RNA polymerase II-specific"/>
    <property type="evidence" value="ECO:0007669"/>
    <property type="project" value="TreeGrafter"/>
</dbReference>
<dbReference type="PANTHER" id="PTHR11829:SF384">
    <property type="entry name" value="FORK-HEAD DOMAIN-CONTAINING PROTEIN"/>
    <property type="match status" value="1"/>
</dbReference>
<protein>
    <recommendedName>
        <fullName evidence="4">Fork-head domain-containing protein</fullName>
    </recommendedName>
</protein>
<dbReference type="InterPro" id="IPR018122">
    <property type="entry name" value="TF_fork_head_CS_1"/>
</dbReference>
<dbReference type="InterPro" id="IPR001766">
    <property type="entry name" value="Fork_head_dom"/>
</dbReference>
<feature type="domain" description="Fork-head" evidence="4">
    <location>
        <begin position="49"/>
        <end position="110"/>
    </location>
</feature>
<evidence type="ECO:0000259" key="4">
    <source>
        <dbReference type="PROSITE" id="PS50039"/>
    </source>
</evidence>
<proteinExistence type="predicted"/>
<dbReference type="InterPro" id="IPR036388">
    <property type="entry name" value="WH-like_DNA-bd_sf"/>
</dbReference>
<dbReference type="Gene3D" id="1.10.10.10">
    <property type="entry name" value="Winged helix-like DNA-binding domain superfamily/Winged helix DNA-binding domain"/>
    <property type="match status" value="1"/>
</dbReference>
<evidence type="ECO:0000313" key="6">
    <source>
        <dbReference type="Proteomes" id="UP000250572"/>
    </source>
</evidence>
<keyword evidence="2 3" id="KW-0238">DNA-binding</keyword>
<accession>A0A315VLP2</accession>
<sequence length="141" mass="15105">MDQALVLDGSTCTLYPSATPSSWSVPDEVPGTAPVWSWFCSWDPLGPVRPPYSYSALIAMAIQSSPNQRLTLRQIYSFVRAATGLWTRIAGKGSTMAASAAGGRGSLTGNHHHHHQRPAPNFPACTAAALLFLTLTPPLHH</sequence>
<dbReference type="PRINTS" id="PR00053">
    <property type="entry name" value="FORKHEAD"/>
</dbReference>
<dbReference type="InterPro" id="IPR036390">
    <property type="entry name" value="WH_DNA-bd_sf"/>
</dbReference>
<dbReference type="PANTHER" id="PTHR11829">
    <property type="entry name" value="FORKHEAD BOX PROTEIN"/>
    <property type="match status" value="1"/>
</dbReference>
<dbReference type="Proteomes" id="UP000250572">
    <property type="component" value="Unassembled WGS sequence"/>
</dbReference>
<dbReference type="Pfam" id="PF00250">
    <property type="entry name" value="Forkhead"/>
    <property type="match status" value="1"/>
</dbReference>